<gene>
    <name evidence="1" type="ORF">J2S17_005479</name>
</gene>
<sequence length="51" mass="6115">MELKGSAAYEDDQFFRNYMKRRHREESPNKIIEKPVMLKMIGDLVDKDILD</sequence>
<protein>
    <submittedName>
        <fullName evidence="1">Uncharacterized protein</fullName>
    </submittedName>
</protein>
<evidence type="ECO:0000313" key="2">
    <source>
        <dbReference type="Proteomes" id="UP001238088"/>
    </source>
</evidence>
<organism evidence="1 2">
    <name type="scientific">Cytobacillus purgationiresistens</name>
    <dbReference type="NCBI Taxonomy" id="863449"/>
    <lineage>
        <taxon>Bacteria</taxon>
        <taxon>Bacillati</taxon>
        <taxon>Bacillota</taxon>
        <taxon>Bacilli</taxon>
        <taxon>Bacillales</taxon>
        <taxon>Bacillaceae</taxon>
        <taxon>Cytobacillus</taxon>
    </lineage>
</organism>
<name>A0ABU0ARX2_9BACI</name>
<proteinExistence type="predicted"/>
<comment type="caution">
    <text evidence="1">The sequence shown here is derived from an EMBL/GenBank/DDBJ whole genome shotgun (WGS) entry which is preliminary data.</text>
</comment>
<keyword evidence="2" id="KW-1185">Reference proteome</keyword>
<dbReference type="Proteomes" id="UP001238088">
    <property type="component" value="Unassembled WGS sequence"/>
</dbReference>
<accession>A0ABU0ARX2</accession>
<dbReference type="EMBL" id="JAUSUB010000042">
    <property type="protein sequence ID" value="MDQ0273547.1"/>
    <property type="molecule type" value="Genomic_DNA"/>
</dbReference>
<evidence type="ECO:0000313" key="1">
    <source>
        <dbReference type="EMBL" id="MDQ0273547.1"/>
    </source>
</evidence>
<reference evidence="1 2" key="1">
    <citation type="submission" date="2023-07" db="EMBL/GenBank/DDBJ databases">
        <title>Genomic Encyclopedia of Type Strains, Phase IV (KMG-IV): sequencing the most valuable type-strain genomes for metagenomic binning, comparative biology and taxonomic classification.</title>
        <authorList>
            <person name="Goeker M."/>
        </authorList>
    </citation>
    <scope>NUCLEOTIDE SEQUENCE [LARGE SCALE GENOMIC DNA]</scope>
    <source>
        <strain evidence="1 2">DSM 23494</strain>
    </source>
</reference>